<name>A0A1D6F5S5_MAIZE</name>
<accession>A0A1D6F5S5</accession>
<dbReference type="STRING" id="4577.A0A1D6F5S5"/>
<dbReference type="AlphaFoldDB" id="A0A1D6F5S5"/>
<dbReference type="PANTHER" id="PTHR43364:SF4">
    <property type="entry name" value="NAD(P)-LINKED OXIDOREDUCTASE SUPERFAMILY PROTEIN"/>
    <property type="match status" value="1"/>
</dbReference>
<keyword evidence="1" id="KW-0560">Oxidoreductase</keyword>
<gene>
    <name evidence="2" type="ORF">ZEAMMB73_Zm00001d007375</name>
</gene>
<organism evidence="2">
    <name type="scientific">Zea mays</name>
    <name type="common">Maize</name>
    <dbReference type="NCBI Taxonomy" id="4577"/>
    <lineage>
        <taxon>Eukaryota</taxon>
        <taxon>Viridiplantae</taxon>
        <taxon>Streptophyta</taxon>
        <taxon>Embryophyta</taxon>
        <taxon>Tracheophyta</taxon>
        <taxon>Spermatophyta</taxon>
        <taxon>Magnoliopsida</taxon>
        <taxon>Liliopsida</taxon>
        <taxon>Poales</taxon>
        <taxon>Poaceae</taxon>
        <taxon>PACMAD clade</taxon>
        <taxon>Panicoideae</taxon>
        <taxon>Andropogonodae</taxon>
        <taxon>Andropogoneae</taxon>
        <taxon>Tripsacinae</taxon>
        <taxon>Zea</taxon>
    </lineage>
</organism>
<protein>
    <recommendedName>
        <fullName evidence="3">NADP-dependent oxidoreductase domain-containing protein</fullName>
    </recommendedName>
</protein>
<dbReference type="EMBL" id="CM007648">
    <property type="protein sequence ID" value="ONM26637.1"/>
    <property type="molecule type" value="Genomic_DNA"/>
</dbReference>
<evidence type="ECO:0000256" key="1">
    <source>
        <dbReference type="ARBA" id="ARBA00023002"/>
    </source>
</evidence>
<dbReference type="EMBL" id="CM007648">
    <property type="protein sequence ID" value="ONM26636.1"/>
    <property type="molecule type" value="Genomic_DNA"/>
</dbReference>
<reference evidence="2" key="1">
    <citation type="submission" date="2015-12" db="EMBL/GenBank/DDBJ databases">
        <title>Update maize B73 reference genome by single molecule sequencing technologies.</title>
        <authorList>
            <consortium name="Maize Genome Sequencing Project"/>
            <person name="Ware D."/>
        </authorList>
    </citation>
    <scope>NUCLEOTIDE SEQUENCE [LARGE SCALE GENOMIC DNA]</scope>
    <source>
        <tissue evidence="2">Seedling</tissue>
    </source>
</reference>
<dbReference type="EMBL" id="CM007648">
    <property type="protein sequence ID" value="ONM26638.1"/>
    <property type="molecule type" value="Genomic_DNA"/>
</dbReference>
<evidence type="ECO:0000313" key="2">
    <source>
        <dbReference type="EMBL" id="ONM26638.1"/>
    </source>
</evidence>
<dbReference type="PANTHER" id="PTHR43364">
    <property type="entry name" value="NADH-SPECIFIC METHYLGLYOXAL REDUCTASE-RELATED"/>
    <property type="match status" value="1"/>
</dbReference>
<sequence>MALPYGRLMLVVLKDRTRDTCAAKSGQWHKHSCSTRSWGTQTSSLVRSLLERCMTFGEQNTEKEAHDIIAYSFDQGVNILDTAEIYPVPMNKETQGRTDLYNGRWMQSKP</sequence>
<dbReference type="InterPro" id="IPR050523">
    <property type="entry name" value="AKR_Detox_Biosynth"/>
</dbReference>
<evidence type="ECO:0008006" key="3">
    <source>
        <dbReference type="Google" id="ProtNLM"/>
    </source>
</evidence>
<dbReference type="InterPro" id="IPR036812">
    <property type="entry name" value="NAD(P)_OxRdtase_dom_sf"/>
</dbReference>
<dbReference type="GO" id="GO:0016491">
    <property type="term" value="F:oxidoreductase activity"/>
    <property type="evidence" value="ECO:0007669"/>
    <property type="project" value="UniProtKB-KW"/>
</dbReference>
<dbReference type="Gene3D" id="3.20.20.100">
    <property type="entry name" value="NADP-dependent oxidoreductase domain"/>
    <property type="match status" value="1"/>
</dbReference>
<proteinExistence type="predicted"/>
<dbReference type="SUPFAM" id="SSF51430">
    <property type="entry name" value="NAD(P)-linked oxidoreductase"/>
    <property type="match status" value="1"/>
</dbReference>
<dbReference type="InParanoid" id="A0A1D6F5S5"/>
<dbReference type="SMR" id="A0A1D6F5S5"/>